<protein>
    <recommendedName>
        <fullName evidence="3">DUF1284 domain-containing protein</fullName>
    </recommendedName>
</protein>
<keyword evidence="2" id="KW-1185">Reference proteome</keyword>
<dbReference type="PaxDb" id="589924-Ferp_0212"/>
<dbReference type="RefSeq" id="WP_012964744.1">
    <property type="nucleotide sequence ID" value="NC_013849.1"/>
</dbReference>
<reference evidence="2" key="1">
    <citation type="submission" date="2010-02" db="EMBL/GenBank/DDBJ databases">
        <title>Complete sequence of Ferroglobus placidus DSM 10642.</title>
        <authorList>
            <consortium name="US DOE Joint Genome Institute"/>
            <person name="Lucas S."/>
            <person name="Copeland A."/>
            <person name="Lapidus A."/>
            <person name="Cheng J.-F."/>
            <person name="Bruce D."/>
            <person name="Goodwin L."/>
            <person name="Pitluck S."/>
            <person name="Saunders E."/>
            <person name="Brettin T."/>
            <person name="Detter J.C."/>
            <person name="Han C."/>
            <person name="Tapia R."/>
            <person name="Larimer F."/>
            <person name="Land M."/>
            <person name="Hauser L."/>
            <person name="Kyrpides N."/>
            <person name="Ivanova N."/>
            <person name="Holmes D."/>
            <person name="Lovley D."/>
            <person name="Kyrpides N."/>
            <person name="Anderson I.J."/>
            <person name="Woyke T."/>
        </authorList>
    </citation>
    <scope>NUCLEOTIDE SEQUENCE [LARGE SCALE GENOMIC DNA]</scope>
    <source>
        <strain evidence="2">DSM 10642 / AEDII12DO</strain>
    </source>
</reference>
<name>D3S1U0_FERPA</name>
<dbReference type="EMBL" id="CP001899">
    <property type="protein sequence ID" value="ADC64397.1"/>
    <property type="molecule type" value="Genomic_DNA"/>
</dbReference>
<evidence type="ECO:0008006" key="3">
    <source>
        <dbReference type="Google" id="ProtNLM"/>
    </source>
</evidence>
<evidence type="ECO:0000313" key="2">
    <source>
        <dbReference type="Proteomes" id="UP000002613"/>
    </source>
</evidence>
<gene>
    <name evidence="1" type="ordered locus">Ferp_0212</name>
</gene>
<organism evidence="1 2">
    <name type="scientific">Ferroglobus placidus (strain DSM 10642 / AEDII12DO)</name>
    <dbReference type="NCBI Taxonomy" id="589924"/>
    <lineage>
        <taxon>Archaea</taxon>
        <taxon>Methanobacteriati</taxon>
        <taxon>Methanobacteriota</taxon>
        <taxon>Archaeoglobi</taxon>
        <taxon>Archaeoglobales</taxon>
        <taxon>Archaeoglobaceae</taxon>
        <taxon>Ferroglobus</taxon>
    </lineage>
</organism>
<reference evidence="1 2" key="2">
    <citation type="journal article" date="2011" name="Stand. Genomic Sci.">
        <title>Complete genome sequence of Ferroglobus placidus AEDII12DO.</title>
        <authorList>
            <person name="Anderson I."/>
            <person name="Risso C."/>
            <person name="Holmes D."/>
            <person name="Lucas S."/>
            <person name="Copeland A."/>
            <person name="Lapidus A."/>
            <person name="Cheng J.F."/>
            <person name="Bruce D."/>
            <person name="Goodwin L."/>
            <person name="Pitluck S."/>
            <person name="Saunders E."/>
            <person name="Brettin T."/>
            <person name="Detter J.C."/>
            <person name="Han C."/>
            <person name="Tapia R."/>
            <person name="Larimer F."/>
            <person name="Land M."/>
            <person name="Hauser L."/>
            <person name="Woyke T."/>
            <person name="Lovley D."/>
            <person name="Kyrpides N."/>
            <person name="Ivanova N."/>
        </authorList>
    </citation>
    <scope>NUCLEOTIDE SEQUENCE [LARGE SCALE GENOMIC DNA]</scope>
    <source>
        <strain evidence="2">DSM 10642 / AEDII12DO</strain>
    </source>
</reference>
<dbReference type="HOGENOM" id="CLU_129126_1_0_2"/>
<proteinExistence type="predicted"/>
<dbReference type="GeneID" id="8777706"/>
<dbReference type="AlphaFoldDB" id="D3S1U0"/>
<sequence length="123" mass="14209">MSKLRGHHLICLNFFKGEGYSEEFVEAVRKAVSSEKVVVVSGGDDVCEKCPSWENGCKSYGEDYIRRIDELALSLLGIKEGEEVSWKEIRDRLKGAMKTWRREVCSECEWLKVCRETEIWKSV</sequence>
<dbReference type="InterPro" id="IPR009702">
    <property type="entry name" value="DUF1284"/>
</dbReference>
<dbReference type="OrthoDB" id="50358at2157"/>
<accession>D3S1U0</accession>
<dbReference type="KEGG" id="fpl:Ferp_0212"/>
<dbReference type="Pfam" id="PF06935">
    <property type="entry name" value="DUF1284"/>
    <property type="match status" value="1"/>
</dbReference>
<evidence type="ECO:0000313" key="1">
    <source>
        <dbReference type="EMBL" id="ADC64397.1"/>
    </source>
</evidence>
<dbReference type="Proteomes" id="UP000002613">
    <property type="component" value="Chromosome"/>
</dbReference>
<dbReference type="STRING" id="589924.Ferp_0212"/>
<dbReference type="eggNOG" id="arCOG04456">
    <property type="taxonomic scope" value="Archaea"/>
</dbReference>